<dbReference type="InterPro" id="IPR018488">
    <property type="entry name" value="cNMP-bd_CS"/>
</dbReference>
<dbReference type="InterPro" id="IPR006139">
    <property type="entry name" value="D-isomer_2_OHA_DH_cat_dom"/>
</dbReference>
<evidence type="ECO:0000256" key="4">
    <source>
        <dbReference type="RuleBase" id="RU003719"/>
    </source>
</evidence>
<dbReference type="InterPro" id="IPR014710">
    <property type="entry name" value="RmlC-like_jellyroll"/>
</dbReference>
<dbReference type="Pfam" id="PF00027">
    <property type="entry name" value="cNMP_binding"/>
    <property type="match status" value="1"/>
</dbReference>
<keyword evidence="7" id="KW-1185">Reference proteome</keyword>
<proteinExistence type="inferred from homology"/>
<dbReference type="Pfam" id="PF00389">
    <property type="entry name" value="2-Hacid_dh"/>
    <property type="match status" value="1"/>
</dbReference>
<dbReference type="GO" id="GO:0051287">
    <property type="term" value="F:NAD binding"/>
    <property type="evidence" value="ECO:0007669"/>
    <property type="project" value="InterPro"/>
</dbReference>
<dbReference type="PROSITE" id="PS00671">
    <property type="entry name" value="D_2_HYDROXYACID_DH_3"/>
    <property type="match status" value="1"/>
</dbReference>
<dbReference type="SMART" id="SM00100">
    <property type="entry name" value="cNMP"/>
    <property type="match status" value="1"/>
</dbReference>
<evidence type="ECO:0000256" key="1">
    <source>
        <dbReference type="ARBA" id="ARBA00005854"/>
    </source>
</evidence>
<dbReference type="RefSeq" id="WP_122443527.1">
    <property type="nucleotide sequence ID" value="NZ_UPHP01000090.1"/>
</dbReference>
<dbReference type="CDD" id="cd00038">
    <property type="entry name" value="CAP_ED"/>
    <property type="match status" value="1"/>
</dbReference>
<sequence length="492" mass="52716">MTAAVGPGLASLKRSRLFAGLDDDALAAIAAKVSLARFADGEFLCREGDVGDRMFIVSAGTVAVVTTGDHGVPVTLNTCGPGDVMDMTSIFEEKVRSASVMARGAVEAWTLDAGDFRSLLVSHPQLATVLFAVMSRDLHRARSFTPSLSSGGADTRLKIAFFDSKPYVEACFRDHNWRNYALQFFETRLSSDTVGLSAGSDVVCPFVNDRLDAAVIEALRDSGVRLIAMRCAGYNNVDLKAAGRLGVGVVHVPAYSPHAVAEHAAALLLTLNRKTHRAYIRVREGNFSLDGLVGTDLHGKCAGVVGTGRVGKCLIRILRGFGMRVLAHDPAVDAQFADENRIEYVPLPYLLSQADVISLHAPLTCDTHHLINADTIARMKRGVILINTSRGALVDSVALIEGLKSGIVGAAGLDVYEEEEAYFFEDFSAEIMTDDVLARLISFGNVLITGHQAFLTWEALGNIADITFNNIAEFVAGRRGAELSNAILVSSC</sequence>
<name>A0A498Q6L9_9MYCO</name>
<dbReference type="InterPro" id="IPR000595">
    <property type="entry name" value="cNMP-bd_dom"/>
</dbReference>
<dbReference type="PROSITE" id="PS00065">
    <property type="entry name" value="D_2_HYDROXYACID_DH_1"/>
    <property type="match status" value="1"/>
</dbReference>
<dbReference type="EMBL" id="UPHP01000090">
    <property type="protein sequence ID" value="VBA40343.1"/>
    <property type="molecule type" value="Genomic_DNA"/>
</dbReference>
<dbReference type="SUPFAM" id="SSF51206">
    <property type="entry name" value="cAMP-binding domain-like"/>
    <property type="match status" value="1"/>
</dbReference>
<gene>
    <name evidence="6" type="primary">ldhA</name>
    <name evidence="6" type="ORF">LAUMK136_03478</name>
</gene>
<evidence type="ECO:0000256" key="2">
    <source>
        <dbReference type="ARBA" id="ARBA00023002"/>
    </source>
</evidence>
<dbReference type="AlphaFoldDB" id="A0A498Q6L9"/>
<keyword evidence="3" id="KW-0520">NAD</keyword>
<dbReference type="Gene3D" id="2.60.120.10">
    <property type="entry name" value="Jelly Rolls"/>
    <property type="match status" value="1"/>
</dbReference>
<dbReference type="CDD" id="cd12183">
    <property type="entry name" value="LDH_like_2"/>
    <property type="match status" value="1"/>
</dbReference>
<dbReference type="GO" id="GO:0008720">
    <property type="term" value="F:D-lactate dehydrogenase (NAD+) activity"/>
    <property type="evidence" value="ECO:0007669"/>
    <property type="project" value="UniProtKB-EC"/>
</dbReference>
<dbReference type="InterPro" id="IPR036291">
    <property type="entry name" value="NAD(P)-bd_dom_sf"/>
</dbReference>
<protein>
    <submittedName>
        <fullName evidence="6">D-lactate dehydrogenase</fullName>
        <ecNumber evidence="6">1.1.1.28</ecNumber>
    </submittedName>
</protein>
<comment type="similarity">
    <text evidence="1 4">Belongs to the D-isomer specific 2-hydroxyacid dehydrogenase family.</text>
</comment>
<dbReference type="PROSITE" id="PS50042">
    <property type="entry name" value="CNMP_BINDING_3"/>
    <property type="match status" value="1"/>
</dbReference>
<keyword evidence="2 4" id="KW-0560">Oxidoreductase</keyword>
<dbReference type="InterPro" id="IPR029752">
    <property type="entry name" value="D-isomer_DH_CS1"/>
</dbReference>
<evidence type="ECO:0000313" key="6">
    <source>
        <dbReference type="EMBL" id="VBA40343.1"/>
    </source>
</evidence>
<reference evidence="6 7" key="1">
    <citation type="submission" date="2018-09" db="EMBL/GenBank/DDBJ databases">
        <authorList>
            <person name="Tagini F."/>
        </authorList>
    </citation>
    <scope>NUCLEOTIDE SEQUENCE [LARGE SCALE GENOMIC DNA]</scope>
    <source>
        <strain evidence="6 7">MK136</strain>
    </source>
</reference>
<dbReference type="Proteomes" id="UP000273307">
    <property type="component" value="Unassembled WGS sequence"/>
</dbReference>
<dbReference type="EC" id="1.1.1.28" evidence="6"/>
<dbReference type="Gene3D" id="3.40.50.720">
    <property type="entry name" value="NAD(P)-binding Rossmann-like Domain"/>
    <property type="match status" value="2"/>
</dbReference>
<feature type="domain" description="Cyclic nucleotide-binding" evidence="5">
    <location>
        <begin position="17"/>
        <end position="137"/>
    </location>
</feature>
<dbReference type="SUPFAM" id="SSF52283">
    <property type="entry name" value="Formate/glycerate dehydrogenase catalytic domain-like"/>
    <property type="match status" value="1"/>
</dbReference>
<dbReference type="InterPro" id="IPR029753">
    <property type="entry name" value="D-isomer_DH_CS"/>
</dbReference>
<dbReference type="SUPFAM" id="SSF51735">
    <property type="entry name" value="NAD(P)-binding Rossmann-fold domains"/>
    <property type="match status" value="1"/>
</dbReference>
<dbReference type="PROSITE" id="PS00670">
    <property type="entry name" value="D_2_HYDROXYACID_DH_2"/>
    <property type="match status" value="1"/>
</dbReference>
<dbReference type="PANTHER" id="PTHR43026">
    <property type="entry name" value="2-HYDROXYACID DEHYDROGENASE HOMOLOG 1-RELATED"/>
    <property type="match status" value="1"/>
</dbReference>
<accession>A0A498Q6L9</accession>
<dbReference type="InterPro" id="IPR006140">
    <property type="entry name" value="D-isomer_DH_NAD-bd"/>
</dbReference>
<dbReference type="InterPro" id="IPR058205">
    <property type="entry name" value="D-LDH-like"/>
</dbReference>
<dbReference type="OrthoDB" id="117809at2"/>
<dbReference type="PANTHER" id="PTHR43026:SF1">
    <property type="entry name" value="2-HYDROXYACID DEHYDROGENASE HOMOLOG 1-RELATED"/>
    <property type="match status" value="1"/>
</dbReference>
<dbReference type="PROSITE" id="PS00888">
    <property type="entry name" value="CNMP_BINDING_1"/>
    <property type="match status" value="1"/>
</dbReference>
<dbReference type="Pfam" id="PF02826">
    <property type="entry name" value="2-Hacid_dh_C"/>
    <property type="match status" value="1"/>
</dbReference>
<evidence type="ECO:0000313" key="7">
    <source>
        <dbReference type="Proteomes" id="UP000273307"/>
    </source>
</evidence>
<organism evidence="6 7">
    <name type="scientific">Mycobacterium attenuatum</name>
    <dbReference type="NCBI Taxonomy" id="2341086"/>
    <lineage>
        <taxon>Bacteria</taxon>
        <taxon>Bacillati</taxon>
        <taxon>Actinomycetota</taxon>
        <taxon>Actinomycetes</taxon>
        <taxon>Mycobacteriales</taxon>
        <taxon>Mycobacteriaceae</taxon>
        <taxon>Mycobacterium</taxon>
    </lineage>
</organism>
<evidence type="ECO:0000259" key="5">
    <source>
        <dbReference type="PROSITE" id="PS50042"/>
    </source>
</evidence>
<evidence type="ECO:0000256" key="3">
    <source>
        <dbReference type="ARBA" id="ARBA00023027"/>
    </source>
</evidence>
<dbReference type="InterPro" id="IPR018490">
    <property type="entry name" value="cNMP-bd_dom_sf"/>
</dbReference>